<feature type="transmembrane region" description="Helical" evidence="7">
    <location>
        <begin position="182"/>
        <end position="201"/>
    </location>
</feature>
<dbReference type="Pfam" id="PF00528">
    <property type="entry name" value="BPD_transp_1"/>
    <property type="match status" value="1"/>
</dbReference>
<evidence type="ECO:0000256" key="3">
    <source>
        <dbReference type="ARBA" id="ARBA00022475"/>
    </source>
</evidence>
<dbReference type="PANTHER" id="PTHR43163">
    <property type="entry name" value="DIPEPTIDE TRANSPORT SYSTEM PERMEASE PROTEIN DPPB-RELATED"/>
    <property type="match status" value="1"/>
</dbReference>
<feature type="transmembrane region" description="Helical" evidence="7">
    <location>
        <begin position="285"/>
        <end position="304"/>
    </location>
</feature>
<evidence type="ECO:0000256" key="1">
    <source>
        <dbReference type="ARBA" id="ARBA00004651"/>
    </source>
</evidence>
<keyword evidence="11" id="KW-1185">Reference proteome</keyword>
<dbReference type="AlphaFoldDB" id="A0A060ZE62"/>
<feature type="transmembrane region" description="Helical" evidence="7">
    <location>
        <begin position="12"/>
        <end position="36"/>
    </location>
</feature>
<protein>
    <submittedName>
        <fullName evidence="9">ABC-type transporter, integral membrane subunit</fullName>
    </submittedName>
    <submittedName>
        <fullName evidence="10">Peptide/nickel transport system permease protein</fullName>
    </submittedName>
</protein>
<reference evidence="10 11" key="2">
    <citation type="submission" date="2021-03" db="EMBL/GenBank/DDBJ databases">
        <title>Genomic Encyclopedia of Type Strains, Phase IV (KMG-IV): sequencing the most valuable type-strain genomes for metagenomic binning, comparative biology and taxonomic classification.</title>
        <authorList>
            <person name="Goeker M."/>
        </authorList>
    </citation>
    <scope>NUCLEOTIDE SEQUENCE [LARGE SCALE GENOMIC DNA]</scope>
    <source>
        <strain evidence="10 11">DSM 41954</strain>
    </source>
</reference>
<dbReference type="Gene3D" id="1.10.3720.10">
    <property type="entry name" value="MetI-like"/>
    <property type="match status" value="1"/>
</dbReference>
<gene>
    <name evidence="10" type="ORF">J2Z30_002826</name>
    <name evidence="9" type="ORF">SIRAN1230</name>
</gene>
<keyword evidence="4 7" id="KW-0812">Transmembrane</keyword>
<accession>A0A060ZE62</accession>
<dbReference type="InterPro" id="IPR045621">
    <property type="entry name" value="BPD_transp_1_N"/>
</dbReference>
<dbReference type="RefSeq" id="WP_044567785.1">
    <property type="nucleotide sequence ID" value="NZ_BAABDR010000002.1"/>
</dbReference>
<feature type="transmembrane region" description="Helical" evidence="7">
    <location>
        <begin position="104"/>
        <end position="126"/>
    </location>
</feature>
<evidence type="ECO:0000256" key="4">
    <source>
        <dbReference type="ARBA" id="ARBA00022692"/>
    </source>
</evidence>
<dbReference type="PROSITE" id="PS50928">
    <property type="entry name" value="ABC_TM1"/>
    <property type="match status" value="1"/>
</dbReference>
<evidence type="ECO:0000259" key="8">
    <source>
        <dbReference type="PROSITE" id="PS50928"/>
    </source>
</evidence>
<dbReference type="HOGENOM" id="CLU_036879_0_1_11"/>
<keyword evidence="6 7" id="KW-0472">Membrane</keyword>
<organism evidence="9">
    <name type="scientific">Streptomyces iranensis</name>
    <dbReference type="NCBI Taxonomy" id="576784"/>
    <lineage>
        <taxon>Bacteria</taxon>
        <taxon>Bacillati</taxon>
        <taxon>Actinomycetota</taxon>
        <taxon>Actinomycetes</taxon>
        <taxon>Kitasatosporales</taxon>
        <taxon>Streptomycetaceae</taxon>
        <taxon>Streptomyces</taxon>
        <taxon>Streptomyces violaceusniger group</taxon>
    </lineage>
</organism>
<feature type="transmembrane region" description="Helical" evidence="7">
    <location>
        <begin position="138"/>
        <end position="162"/>
    </location>
</feature>
<feature type="transmembrane region" description="Helical" evidence="7">
    <location>
        <begin position="239"/>
        <end position="265"/>
    </location>
</feature>
<dbReference type="Pfam" id="PF19300">
    <property type="entry name" value="BPD_transp_1_N"/>
    <property type="match status" value="1"/>
</dbReference>
<dbReference type="InterPro" id="IPR035906">
    <property type="entry name" value="MetI-like_sf"/>
</dbReference>
<dbReference type="GO" id="GO:0055085">
    <property type="term" value="P:transmembrane transport"/>
    <property type="evidence" value="ECO:0007669"/>
    <property type="project" value="InterPro"/>
</dbReference>
<evidence type="ECO:0000313" key="9">
    <source>
        <dbReference type="EMBL" id="CDR03471.1"/>
    </source>
</evidence>
<dbReference type="EMBL" id="JAGGLR010000007">
    <property type="protein sequence ID" value="MBP2061810.1"/>
    <property type="molecule type" value="Genomic_DNA"/>
</dbReference>
<dbReference type="PANTHER" id="PTHR43163:SF3">
    <property type="entry name" value="PEPTIDE ABC TRANSPORTER PERMEASE PROTEIN"/>
    <property type="match status" value="1"/>
</dbReference>
<name>A0A060ZE62_9ACTN</name>
<keyword evidence="5 7" id="KW-1133">Transmembrane helix</keyword>
<evidence type="ECO:0000256" key="7">
    <source>
        <dbReference type="RuleBase" id="RU363032"/>
    </source>
</evidence>
<evidence type="ECO:0000256" key="5">
    <source>
        <dbReference type="ARBA" id="ARBA00022989"/>
    </source>
</evidence>
<proteinExistence type="inferred from homology"/>
<sequence length="322" mass="34423">MNRTATRALDGLRRLAGMATTLLVTSFLVFSSLYLAPGDPASFLVRGRSASPQELAEIRRQYGFDQPFLVRYGHWLDQVLHGDFGRSYIFHQDVSSVIWSRLPATLLLVGVSALLIAVVGIAAGMVGALRRGKRTDSVLMLLVTVGAAAPAFVVAVLLRSQFGVRLGWFPTIGNGTGVLDRLHHVVLPAVALSVTFMALVARVTRSAMLEELGREHVEVSVSRGTPRWTVIRCHVLRNALGPIVTVSALLISGMLVSTSIVETAFGMSGVGSLLVQSVNQMDFQVVQAIVLLVVAAFVVVNALVDVAHPLIDPRVAAAGSAR</sequence>
<dbReference type="EMBL" id="LK022848">
    <property type="protein sequence ID" value="CDR03471.1"/>
    <property type="molecule type" value="Genomic_DNA"/>
</dbReference>
<keyword evidence="2 7" id="KW-0813">Transport</keyword>
<dbReference type="GO" id="GO:0005886">
    <property type="term" value="C:plasma membrane"/>
    <property type="evidence" value="ECO:0007669"/>
    <property type="project" value="UniProtKB-SubCell"/>
</dbReference>
<reference evidence="9" key="1">
    <citation type="submission" date="2014-05" db="EMBL/GenBank/DDBJ databases">
        <authorList>
            <person name="Horn Fabian"/>
        </authorList>
    </citation>
    <scope>NUCLEOTIDE SEQUENCE</scope>
</reference>
<evidence type="ECO:0000256" key="2">
    <source>
        <dbReference type="ARBA" id="ARBA00022448"/>
    </source>
</evidence>
<evidence type="ECO:0000256" key="6">
    <source>
        <dbReference type="ARBA" id="ARBA00023136"/>
    </source>
</evidence>
<evidence type="ECO:0000313" key="11">
    <source>
        <dbReference type="Proteomes" id="UP000756710"/>
    </source>
</evidence>
<keyword evidence="3" id="KW-1003">Cell membrane</keyword>
<dbReference type="Proteomes" id="UP000756710">
    <property type="component" value="Unassembled WGS sequence"/>
</dbReference>
<dbReference type="InterPro" id="IPR000515">
    <property type="entry name" value="MetI-like"/>
</dbReference>
<feature type="domain" description="ABC transmembrane type-1" evidence="8">
    <location>
        <begin position="102"/>
        <end position="304"/>
    </location>
</feature>
<evidence type="ECO:0000313" key="10">
    <source>
        <dbReference type="EMBL" id="MBP2061810.1"/>
    </source>
</evidence>
<dbReference type="CDD" id="cd06261">
    <property type="entry name" value="TM_PBP2"/>
    <property type="match status" value="1"/>
</dbReference>
<dbReference type="SUPFAM" id="SSF161098">
    <property type="entry name" value="MetI-like"/>
    <property type="match status" value="1"/>
</dbReference>
<comment type="subcellular location">
    <subcellularLocation>
        <location evidence="1 7">Cell membrane</location>
        <topology evidence="1 7">Multi-pass membrane protein</topology>
    </subcellularLocation>
</comment>
<comment type="similarity">
    <text evidence="7">Belongs to the binding-protein-dependent transport system permease family.</text>
</comment>